<gene>
    <name evidence="1" type="ORF">SAMN05216431_1149</name>
</gene>
<evidence type="ECO:0000313" key="2">
    <source>
        <dbReference type="Proteomes" id="UP000182089"/>
    </source>
</evidence>
<evidence type="ECO:0008006" key="3">
    <source>
        <dbReference type="Google" id="ProtNLM"/>
    </source>
</evidence>
<comment type="caution">
    <text evidence="1">The sequence shown here is derived from an EMBL/GenBank/DDBJ whole genome shotgun (WGS) entry which is preliminary data.</text>
</comment>
<organism evidence="1 2">
    <name type="scientific">Ligilactobacillus ruminis</name>
    <dbReference type="NCBI Taxonomy" id="1623"/>
    <lineage>
        <taxon>Bacteria</taxon>
        <taxon>Bacillati</taxon>
        <taxon>Bacillota</taxon>
        <taxon>Bacilli</taxon>
        <taxon>Lactobacillales</taxon>
        <taxon>Lactobacillaceae</taxon>
        <taxon>Ligilactobacillus</taxon>
    </lineage>
</organism>
<reference evidence="1 2" key="1">
    <citation type="submission" date="2016-10" db="EMBL/GenBank/DDBJ databases">
        <authorList>
            <person name="Varghese N."/>
            <person name="Submissions S."/>
        </authorList>
    </citation>
    <scope>NUCLEOTIDE SEQUENCE [LARGE SCALE GENOMIC DNA]</scope>
    <source>
        <strain evidence="1 2">WC1T17</strain>
    </source>
</reference>
<dbReference type="Proteomes" id="UP000182089">
    <property type="component" value="Unassembled WGS sequence"/>
</dbReference>
<dbReference type="SUPFAM" id="SSF51735">
    <property type="entry name" value="NAD(P)-binding Rossmann-fold domains"/>
    <property type="match status" value="1"/>
</dbReference>
<accession>A0ABY1ADI9</accession>
<proteinExistence type="predicted"/>
<protein>
    <recommendedName>
        <fullName evidence="3">Short chain dehydrogenase</fullName>
    </recommendedName>
</protein>
<dbReference type="EMBL" id="FOCC01000014">
    <property type="protein sequence ID" value="SEM92529.1"/>
    <property type="molecule type" value="Genomic_DNA"/>
</dbReference>
<dbReference type="Gene3D" id="3.40.50.720">
    <property type="entry name" value="NAD(P)-binding Rossmann-like Domain"/>
    <property type="match status" value="1"/>
</dbReference>
<dbReference type="InterPro" id="IPR036291">
    <property type="entry name" value="NAD(P)-bd_dom_sf"/>
</dbReference>
<sequence length="85" mass="9431">MIHNAGVYNKDPQRILQVNVLAPYVLTALMDKPKRLVYVSSSMHQNARLALAQLDQGCSDAAFKKYLLLLTKALARKFSTLAVNA</sequence>
<name>A0ABY1ADI9_9LACO</name>
<evidence type="ECO:0000313" key="1">
    <source>
        <dbReference type="EMBL" id="SEM92529.1"/>
    </source>
</evidence>